<keyword evidence="5" id="KW-0378">Hydrolase</keyword>
<dbReference type="PANTHER" id="PTHR20383">
    <property type="entry name" value="RNA POLYMERASE II SUBUNIT A C-TERMINAL DOMAIN PHOSPHATASE"/>
    <property type="match status" value="1"/>
</dbReference>
<name>A0ABD3PIR0_9STRA</name>
<evidence type="ECO:0000256" key="2">
    <source>
        <dbReference type="ARBA" id="ARBA00008978"/>
    </source>
</evidence>
<keyword evidence="7" id="KW-0539">Nucleus</keyword>
<feature type="region of interest" description="Disordered" evidence="10">
    <location>
        <begin position="1"/>
        <end position="26"/>
    </location>
</feature>
<dbReference type="GO" id="GO:0006397">
    <property type="term" value="P:mRNA processing"/>
    <property type="evidence" value="ECO:0007669"/>
    <property type="project" value="UniProtKB-KW"/>
</dbReference>
<evidence type="ECO:0000256" key="4">
    <source>
        <dbReference type="ARBA" id="ARBA00022664"/>
    </source>
</evidence>
<protein>
    <recommendedName>
        <fullName evidence="3">protein-serine/threonine phosphatase</fullName>
        <ecNumber evidence="3">3.1.3.16</ecNumber>
    </recommendedName>
</protein>
<dbReference type="Gene3D" id="1.20.1390.10">
    <property type="entry name" value="PWI domain"/>
    <property type="match status" value="1"/>
</dbReference>
<feature type="compositionally biased region" description="Gly residues" evidence="10">
    <location>
        <begin position="379"/>
        <end position="389"/>
    </location>
</feature>
<evidence type="ECO:0000256" key="6">
    <source>
        <dbReference type="ARBA" id="ARBA00022912"/>
    </source>
</evidence>
<feature type="compositionally biased region" description="Gly residues" evidence="10">
    <location>
        <begin position="403"/>
        <end position="414"/>
    </location>
</feature>
<dbReference type="SUPFAM" id="SSF101233">
    <property type="entry name" value="PWI domain"/>
    <property type="match status" value="1"/>
</dbReference>
<feature type="compositionally biased region" description="Pro residues" evidence="10">
    <location>
        <begin position="10"/>
        <end position="19"/>
    </location>
</feature>
<feature type="compositionally biased region" description="Gly residues" evidence="10">
    <location>
        <begin position="482"/>
        <end position="500"/>
    </location>
</feature>
<feature type="compositionally biased region" description="Basic and acidic residues" evidence="10">
    <location>
        <begin position="354"/>
        <end position="365"/>
    </location>
</feature>
<feature type="compositionally biased region" description="Basic and acidic residues" evidence="10">
    <location>
        <begin position="607"/>
        <end position="617"/>
    </location>
</feature>
<evidence type="ECO:0000256" key="1">
    <source>
        <dbReference type="ARBA" id="ARBA00004123"/>
    </source>
</evidence>
<dbReference type="Gene3D" id="3.40.50.2300">
    <property type="match status" value="2"/>
</dbReference>
<evidence type="ECO:0000313" key="12">
    <source>
        <dbReference type="EMBL" id="KAL3787608.1"/>
    </source>
</evidence>
<reference evidence="12 13" key="1">
    <citation type="submission" date="2024-10" db="EMBL/GenBank/DDBJ databases">
        <title>Updated reference genomes for cyclostephanoid diatoms.</title>
        <authorList>
            <person name="Roberts W.R."/>
            <person name="Alverson A.J."/>
        </authorList>
    </citation>
    <scope>NUCLEOTIDE SEQUENCE [LARGE SCALE GENOMIC DNA]</scope>
    <source>
        <strain evidence="12 13">AJA276-08</strain>
    </source>
</reference>
<feature type="compositionally biased region" description="Gly residues" evidence="10">
    <location>
        <begin position="590"/>
        <end position="606"/>
    </location>
</feature>
<comment type="catalytic activity">
    <reaction evidence="9">
        <text>O-phospho-L-threonyl-[protein] + H2O = L-threonyl-[protein] + phosphate</text>
        <dbReference type="Rhea" id="RHEA:47004"/>
        <dbReference type="Rhea" id="RHEA-COMP:11060"/>
        <dbReference type="Rhea" id="RHEA-COMP:11605"/>
        <dbReference type="ChEBI" id="CHEBI:15377"/>
        <dbReference type="ChEBI" id="CHEBI:30013"/>
        <dbReference type="ChEBI" id="CHEBI:43474"/>
        <dbReference type="ChEBI" id="CHEBI:61977"/>
        <dbReference type="EC" id="3.1.3.16"/>
    </reaction>
</comment>
<dbReference type="InterPro" id="IPR036483">
    <property type="entry name" value="PWI_dom_sf"/>
</dbReference>
<comment type="subcellular location">
    <subcellularLocation>
        <location evidence="1">Nucleus</location>
    </subcellularLocation>
</comment>
<dbReference type="AlphaFoldDB" id="A0ABD3PIR0"/>
<dbReference type="Pfam" id="PF04722">
    <property type="entry name" value="Ssu72"/>
    <property type="match status" value="1"/>
</dbReference>
<comment type="catalytic activity">
    <reaction evidence="8">
        <text>O-phospho-L-seryl-[protein] + H2O = L-seryl-[protein] + phosphate</text>
        <dbReference type="Rhea" id="RHEA:20629"/>
        <dbReference type="Rhea" id="RHEA-COMP:9863"/>
        <dbReference type="Rhea" id="RHEA-COMP:11604"/>
        <dbReference type="ChEBI" id="CHEBI:15377"/>
        <dbReference type="ChEBI" id="CHEBI:29999"/>
        <dbReference type="ChEBI" id="CHEBI:43474"/>
        <dbReference type="ChEBI" id="CHEBI:83421"/>
        <dbReference type="EC" id="3.1.3.16"/>
    </reaction>
</comment>
<feature type="compositionally biased region" description="Basic and acidic residues" evidence="10">
    <location>
        <begin position="627"/>
        <end position="639"/>
    </location>
</feature>
<evidence type="ECO:0000256" key="7">
    <source>
        <dbReference type="ARBA" id="ARBA00023242"/>
    </source>
</evidence>
<keyword evidence="4" id="KW-0507">mRNA processing</keyword>
<dbReference type="SMART" id="SM00311">
    <property type="entry name" value="PWI"/>
    <property type="match status" value="1"/>
</dbReference>
<keyword evidence="13" id="KW-1185">Reference proteome</keyword>
<proteinExistence type="inferred from homology"/>
<comment type="similarity">
    <text evidence="2">Belongs to the SSU72 phosphatase family.</text>
</comment>
<dbReference type="EC" id="3.1.3.16" evidence="3"/>
<accession>A0ABD3PIR0</accession>
<evidence type="ECO:0000256" key="8">
    <source>
        <dbReference type="ARBA" id="ARBA00047761"/>
    </source>
</evidence>
<feature type="domain" description="PWI" evidence="11">
    <location>
        <begin position="236"/>
        <end position="352"/>
    </location>
</feature>
<feature type="region of interest" description="Disordered" evidence="10">
    <location>
        <begin position="465"/>
        <end position="639"/>
    </location>
</feature>
<feature type="region of interest" description="Disordered" evidence="10">
    <location>
        <begin position="354"/>
        <end position="414"/>
    </location>
</feature>
<evidence type="ECO:0000256" key="5">
    <source>
        <dbReference type="ARBA" id="ARBA00022801"/>
    </source>
</evidence>
<dbReference type="EMBL" id="JALLAZ020000770">
    <property type="protein sequence ID" value="KAL3787608.1"/>
    <property type="molecule type" value="Genomic_DNA"/>
</dbReference>
<dbReference type="InterPro" id="IPR006811">
    <property type="entry name" value="RNA_pol_II_suA"/>
</dbReference>
<evidence type="ECO:0000256" key="9">
    <source>
        <dbReference type="ARBA" id="ARBA00048336"/>
    </source>
</evidence>
<dbReference type="InterPro" id="IPR002483">
    <property type="entry name" value="PWI_dom"/>
</dbReference>
<organism evidence="12 13">
    <name type="scientific">Stephanodiscus triporus</name>
    <dbReference type="NCBI Taxonomy" id="2934178"/>
    <lineage>
        <taxon>Eukaryota</taxon>
        <taxon>Sar</taxon>
        <taxon>Stramenopiles</taxon>
        <taxon>Ochrophyta</taxon>
        <taxon>Bacillariophyta</taxon>
        <taxon>Coscinodiscophyceae</taxon>
        <taxon>Thalassiosirophycidae</taxon>
        <taxon>Stephanodiscales</taxon>
        <taxon>Stephanodiscaceae</taxon>
        <taxon>Stephanodiscus</taxon>
    </lineage>
</organism>
<evidence type="ECO:0000313" key="13">
    <source>
        <dbReference type="Proteomes" id="UP001530315"/>
    </source>
</evidence>
<feature type="compositionally biased region" description="Basic and acidic residues" evidence="10">
    <location>
        <begin position="501"/>
        <end position="520"/>
    </location>
</feature>
<dbReference type="Proteomes" id="UP001530315">
    <property type="component" value="Unassembled WGS sequence"/>
</dbReference>
<evidence type="ECO:0000256" key="10">
    <source>
        <dbReference type="SAM" id="MobiDB-lite"/>
    </source>
</evidence>
<dbReference type="GO" id="GO:0004722">
    <property type="term" value="F:protein serine/threonine phosphatase activity"/>
    <property type="evidence" value="ECO:0007669"/>
    <property type="project" value="UniProtKB-EC"/>
</dbReference>
<sequence>MNPPGIHRPLTPPGIPPPSARRQPSRLSIGTVCSSNINRSMEAHVVLQNAGMTVESYGTGTQVRLPGKSAMEPRIFKFGTPYSEMYRSLAATPEDEAFFLHNGVLQLCKRGSAVKLAPQRWQDTPTKDVQKHDIVIAFEERIYDAVVEDLQTREPTEDFKAIHVICLDTKDNPHEAELQGRVALELCWILEQTEDLDLEAPELKLKFLIFISVVMPSIKGTASIASSTALQKQLRSTTFPSNFSEKCNVARVHRTVLAHWIERRVEAILGFDDDIVSSTAVHLFLPETQDGSNANASAAVADNWDVDPRRAQLDLEGFLGEREAASFASELWTMMLDAQTSPSGIPKVLVEKKKEEMRRQREELQRQQQQRRIGHHRGGGGGYGNGNGNGAPPPPPPSASGAGTVGGASAGGGGEMDAFVREAARRAEAARAAILADAPRPPAAAGAADPPPVPPPAVAVVAGAAGPVSVPPSPSPPRGGDRFGGGGGGGGGRGGIGGGGYDRRRDHRRGDDRRGGDWDARGGGGGGGRPQRRGDARRDDVLNRDGYHRRNDDRDRRYYDDRGGGGGGRGGGDLDEFGRDRRGRERGAGVDNGGGRGGNGWGGGYRGDFDDRKETPREIGYNKARSKPSEHLEDKGSIL</sequence>
<feature type="compositionally biased region" description="Basic and acidic residues" evidence="10">
    <location>
        <begin position="576"/>
        <end position="588"/>
    </location>
</feature>
<evidence type="ECO:0000256" key="3">
    <source>
        <dbReference type="ARBA" id="ARBA00013081"/>
    </source>
</evidence>
<dbReference type="GO" id="GO:0005634">
    <property type="term" value="C:nucleus"/>
    <property type="evidence" value="ECO:0007669"/>
    <property type="project" value="UniProtKB-SubCell"/>
</dbReference>
<evidence type="ECO:0000259" key="11">
    <source>
        <dbReference type="PROSITE" id="PS51025"/>
    </source>
</evidence>
<dbReference type="PROSITE" id="PS51025">
    <property type="entry name" value="PWI"/>
    <property type="match status" value="1"/>
</dbReference>
<keyword evidence="6" id="KW-0904">Protein phosphatase</keyword>
<feature type="compositionally biased region" description="Basic and acidic residues" evidence="10">
    <location>
        <begin position="532"/>
        <end position="563"/>
    </location>
</feature>
<dbReference type="Pfam" id="PF01480">
    <property type="entry name" value="PWI"/>
    <property type="match status" value="1"/>
</dbReference>
<comment type="caution">
    <text evidence="12">The sequence shown here is derived from an EMBL/GenBank/DDBJ whole genome shotgun (WGS) entry which is preliminary data.</text>
</comment>
<gene>
    <name evidence="12" type="ORF">ACHAW5_005996</name>
</gene>